<keyword evidence="2 9" id="KW-0436">Ligase</keyword>
<name>A0ABR3SBI8_9PEZI</name>
<comment type="similarity">
    <text evidence="9">Belongs to the class-I aminoacyl-tRNA synthetase family.</text>
</comment>
<accession>A0ABR3SBI8</accession>
<evidence type="ECO:0000313" key="10">
    <source>
        <dbReference type="EMBL" id="KAL1616277.1"/>
    </source>
</evidence>
<dbReference type="InterPro" id="IPR023617">
    <property type="entry name" value="Tyr-tRNA-ligase_arc/euk-type"/>
</dbReference>
<organism evidence="10 11">
    <name type="scientific">Neofusicoccum ribis</name>
    <dbReference type="NCBI Taxonomy" id="45134"/>
    <lineage>
        <taxon>Eukaryota</taxon>
        <taxon>Fungi</taxon>
        <taxon>Dikarya</taxon>
        <taxon>Ascomycota</taxon>
        <taxon>Pezizomycotina</taxon>
        <taxon>Dothideomycetes</taxon>
        <taxon>Dothideomycetes incertae sedis</taxon>
        <taxon>Botryosphaeriales</taxon>
        <taxon>Botryosphaeriaceae</taxon>
        <taxon>Neofusicoccum</taxon>
    </lineage>
</organism>
<dbReference type="Gene3D" id="1.10.240.10">
    <property type="entry name" value="Tyrosyl-Transfer RNA Synthetase"/>
    <property type="match status" value="1"/>
</dbReference>
<dbReference type="EC" id="6.1.1.1" evidence="1"/>
<keyword evidence="4 9" id="KW-0067">ATP-binding</keyword>
<keyword evidence="11" id="KW-1185">Reference proteome</keyword>
<dbReference type="Gene3D" id="3.40.50.620">
    <property type="entry name" value="HUPs"/>
    <property type="match status" value="1"/>
</dbReference>
<dbReference type="PIRSF" id="PIRSF006588">
    <property type="entry name" value="TyrRS_arch_euk"/>
    <property type="match status" value="1"/>
</dbReference>
<evidence type="ECO:0000256" key="9">
    <source>
        <dbReference type="RuleBase" id="RU363036"/>
    </source>
</evidence>
<dbReference type="PANTHER" id="PTHR46264:SF4">
    <property type="entry name" value="TYROSINE--TRNA LIGASE, CYTOPLASMIC"/>
    <property type="match status" value="1"/>
</dbReference>
<comment type="catalytic activity">
    <reaction evidence="8">
        <text>tRNA(Tyr) + L-tyrosine + ATP = L-tyrosyl-tRNA(Tyr) + AMP + diphosphate + H(+)</text>
        <dbReference type="Rhea" id="RHEA:10220"/>
        <dbReference type="Rhea" id="RHEA-COMP:9706"/>
        <dbReference type="Rhea" id="RHEA-COMP:9707"/>
        <dbReference type="ChEBI" id="CHEBI:15378"/>
        <dbReference type="ChEBI" id="CHEBI:30616"/>
        <dbReference type="ChEBI" id="CHEBI:33019"/>
        <dbReference type="ChEBI" id="CHEBI:58315"/>
        <dbReference type="ChEBI" id="CHEBI:78442"/>
        <dbReference type="ChEBI" id="CHEBI:78536"/>
        <dbReference type="ChEBI" id="CHEBI:456215"/>
        <dbReference type="EC" id="6.1.1.1"/>
    </reaction>
</comment>
<dbReference type="InterPro" id="IPR002307">
    <property type="entry name" value="Tyr-tRNA-ligase"/>
</dbReference>
<evidence type="ECO:0000256" key="1">
    <source>
        <dbReference type="ARBA" id="ARBA00013160"/>
    </source>
</evidence>
<evidence type="ECO:0000256" key="7">
    <source>
        <dbReference type="ARBA" id="ARBA00033323"/>
    </source>
</evidence>
<keyword evidence="6 9" id="KW-0030">Aminoacyl-tRNA synthetase</keyword>
<dbReference type="InterPro" id="IPR050489">
    <property type="entry name" value="Tyr-tRNA_synthase"/>
</dbReference>
<evidence type="ECO:0000256" key="2">
    <source>
        <dbReference type="ARBA" id="ARBA00022598"/>
    </source>
</evidence>
<dbReference type="InterPro" id="IPR014729">
    <property type="entry name" value="Rossmann-like_a/b/a_fold"/>
</dbReference>
<evidence type="ECO:0000256" key="3">
    <source>
        <dbReference type="ARBA" id="ARBA00022741"/>
    </source>
</evidence>
<dbReference type="InterPro" id="IPR002305">
    <property type="entry name" value="aa-tRNA-synth_Ic"/>
</dbReference>
<protein>
    <recommendedName>
        <fullName evidence="1">tyrosine--tRNA ligase</fullName>
        <ecNumber evidence="1">6.1.1.1</ecNumber>
    </recommendedName>
    <alternativeName>
        <fullName evidence="7">Tyrosyl-tRNA synthetase</fullName>
    </alternativeName>
</protein>
<evidence type="ECO:0000256" key="8">
    <source>
        <dbReference type="ARBA" id="ARBA00048248"/>
    </source>
</evidence>
<comment type="caution">
    <text evidence="10">The sequence shown here is derived from an EMBL/GenBank/DDBJ whole genome shotgun (WGS) entry which is preliminary data.</text>
</comment>
<evidence type="ECO:0000256" key="4">
    <source>
        <dbReference type="ARBA" id="ARBA00022840"/>
    </source>
</evidence>
<dbReference type="EMBL" id="JAJVDC020000273">
    <property type="protein sequence ID" value="KAL1616277.1"/>
    <property type="molecule type" value="Genomic_DNA"/>
</dbReference>
<gene>
    <name evidence="10" type="ORF">SLS56_011490</name>
</gene>
<keyword evidence="5 9" id="KW-0648">Protein biosynthesis</keyword>
<proteinExistence type="inferred from homology"/>
<dbReference type="Pfam" id="PF00579">
    <property type="entry name" value="tRNA-synt_1b"/>
    <property type="match status" value="1"/>
</dbReference>
<dbReference type="PRINTS" id="PR01040">
    <property type="entry name" value="TRNASYNTHTYR"/>
</dbReference>
<dbReference type="SUPFAM" id="SSF52374">
    <property type="entry name" value="Nucleotidylyl transferase"/>
    <property type="match status" value="1"/>
</dbReference>
<dbReference type="PANTHER" id="PTHR46264">
    <property type="entry name" value="TYROSINE-TRNA LIGASE"/>
    <property type="match status" value="1"/>
</dbReference>
<reference evidence="10 11" key="1">
    <citation type="submission" date="2024-02" db="EMBL/GenBank/DDBJ databases">
        <title>De novo assembly and annotation of 12 fungi associated with fruit tree decline syndrome in Ontario, Canada.</title>
        <authorList>
            <person name="Sulman M."/>
            <person name="Ellouze W."/>
            <person name="Ilyukhin E."/>
        </authorList>
    </citation>
    <scope>NUCLEOTIDE SEQUENCE [LARGE SCALE GENOMIC DNA]</scope>
    <source>
        <strain evidence="10 11">M1-105</strain>
    </source>
</reference>
<sequence length="378" mass="42296">MATVSQKCELVTRGLHHLHGSGPDSVAALLTEKERPRVAWAHVGYFVPLTKLVDFLRAGLEVTRGIDALGKVVVYYGDVYAFLVNYAVPMEQVAHRSEYYRFLVSAVLDALGVPSSAVRHVEESSLANTKEWFIDLQKMSAAMTQQDARVTMEEVARTDRLSPMLCAIQQTLSEAYLDLDIQFGGVDQKHLFLHAEKFLPAIGYRTRLHMMNPLIDGLDGLKMSSSKSADTKIEFLDDTETVERKIYGAACPEGDLNSNGILSLLRHVLLPVSRLWLERTLGQTHLNRLEGDGVSPADRRPFTSENAPENAIFSVVGQDGERHFETYEQLEEAFVSRKISPEALKIATAAALNRLLEPIRRGYHANEKWRAVEKLAYT</sequence>
<evidence type="ECO:0000256" key="5">
    <source>
        <dbReference type="ARBA" id="ARBA00022917"/>
    </source>
</evidence>
<keyword evidence="3 9" id="KW-0547">Nucleotide-binding</keyword>
<dbReference type="Proteomes" id="UP001521116">
    <property type="component" value="Unassembled WGS sequence"/>
</dbReference>
<evidence type="ECO:0000313" key="11">
    <source>
        <dbReference type="Proteomes" id="UP001521116"/>
    </source>
</evidence>
<evidence type="ECO:0000256" key="6">
    <source>
        <dbReference type="ARBA" id="ARBA00023146"/>
    </source>
</evidence>